<accession>A0AAJ0CTS1</accession>
<dbReference type="PANTHER" id="PTHR12203:SF35">
    <property type="entry name" value="PROTEIN O-GLUCOSYLTRANSFERASE 1"/>
    <property type="match status" value="1"/>
</dbReference>
<reference evidence="2" key="1">
    <citation type="submission" date="2023-06" db="EMBL/GenBank/DDBJ databases">
        <title>Conoideocrella luteorostrata (Hypocreales: Clavicipitaceae), a potential biocontrol fungus for elongate hemlock scale in United States Christmas tree production areas.</title>
        <authorList>
            <person name="Barrett H."/>
            <person name="Lovett B."/>
            <person name="Macias A.M."/>
            <person name="Stajich J.E."/>
            <person name="Kasson M.T."/>
        </authorList>
    </citation>
    <scope>NUCLEOTIDE SEQUENCE</scope>
    <source>
        <strain evidence="2">ARSEF 14590</strain>
    </source>
</reference>
<evidence type="ECO:0008006" key="4">
    <source>
        <dbReference type="Google" id="ProtNLM"/>
    </source>
</evidence>
<evidence type="ECO:0000313" key="2">
    <source>
        <dbReference type="EMBL" id="KAK2606375.1"/>
    </source>
</evidence>
<evidence type="ECO:0000256" key="1">
    <source>
        <dbReference type="SAM" id="SignalP"/>
    </source>
</evidence>
<dbReference type="PANTHER" id="PTHR12203">
    <property type="entry name" value="KDEL LYS-ASP-GLU-LEU CONTAINING - RELATED"/>
    <property type="match status" value="1"/>
</dbReference>
<keyword evidence="3" id="KW-1185">Reference proteome</keyword>
<comment type="caution">
    <text evidence="2">The sequence shown here is derived from an EMBL/GenBank/DDBJ whole genome shotgun (WGS) entry which is preliminary data.</text>
</comment>
<keyword evidence="1" id="KW-0732">Signal</keyword>
<feature type="chain" id="PRO_5042500944" description="Glycosyl transferase CAP10 domain-containing protein" evidence="1">
    <location>
        <begin position="19"/>
        <end position="596"/>
    </location>
</feature>
<dbReference type="Proteomes" id="UP001251528">
    <property type="component" value="Unassembled WGS sequence"/>
</dbReference>
<name>A0AAJ0CTS1_9HYPO</name>
<evidence type="ECO:0000313" key="3">
    <source>
        <dbReference type="Proteomes" id="UP001251528"/>
    </source>
</evidence>
<dbReference type="InterPro" id="IPR051091">
    <property type="entry name" value="O-Glucosyltr/Glycosyltrsf_90"/>
</dbReference>
<dbReference type="AlphaFoldDB" id="A0AAJ0CTS1"/>
<protein>
    <recommendedName>
        <fullName evidence="4">Glycosyl transferase CAP10 domain-containing protein</fullName>
    </recommendedName>
</protein>
<feature type="signal peptide" evidence="1">
    <location>
        <begin position="1"/>
        <end position="18"/>
    </location>
</feature>
<sequence length="596" mass="67535">MLIVLLLITATIFAFVRPLSHFDKRHPMNDLIYEARAIHDRWLVKAATSKSIAIAVTTYEERHGGRAPPPKFGEWYQYASDSTVIDEFQQIDKDLAVFWSLPPETLRKRAKLVTSYAGVGSITVKDGQVTASDLGDEATSLELLELVDMIKKFSRHLPNMILPVNLNRAPRIIPSWADKRLRGQAYLESMAKIISKRSNNDSITITNTLGSRGIGQTDGGQQWHQTWASDFKHLFTEACPSSSLVKTGPHWQFGSFCSACVKPHSRGQLMSDWATSLDTCSQPDLSYLHSFFITDPSLPPIQELVPLFGSFKTTGFSDILVPLSNSRTDEPDHGEPFSKRKDTLFWSSSVGTHALTEQAIRGSHKLRLLHLTGNADIRDRVTMILPVQGSDDMFKSESVSVLEANRDLSFRVGIEDFPACFGKNCDLLKQEYGVNSLVENPLNYRYVLLTDEDDGPPADILKVLRSQSLPFISTIFQTWYSDRLTPWLHFVPVDPRYQALHTTLLYFTGTANKAKMNNINTYIKGRSSDAEWIAQQGQRWASKVLQKKDMEIYLFRLLLEWGRLIDDRRDEIGYQRLASSEYKSDEWSQLSALENQ</sequence>
<organism evidence="2 3">
    <name type="scientific">Conoideocrella luteorostrata</name>
    <dbReference type="NCBI Taxonomy" id="1105319"/>
    <lineage>
        <taxon>Eukaryota</taxon>
        <taxon>Fungi</taxon>
        <taxon>Dikarya</taxon>
        <taxon>Ascomycota</taxon>
        <taxon>Pezizomycotina</taxon>
        <taxon>Sordariomycetes</taxon>
        <taxon>Hypocreomycetidae</taxon>
        <taxon>Hypocreales</taxon>
        <taxon>Clavicipitaceae</taxon>
        <taxon>Conoideocrella</taxon>
    </lineage>
</organism>
<proteinExistence type="predicted"/>
<dbReference type="EMBL" id="JASWJB010000041">
    <property type="protein sequence ID" value="KAK2606375.1"/>
    <property type="molecule type" value="Genomic_DNA"/>
</dbReference>
<gene>
    <name evidence="2" type="ORF">QQS21_003194</name>
</gene>